<sequence length="62" mass="7318">MELEILQIYLTHLLRSLRKEKKLSLATIGKCKTMNILLNVDDALSFQLSIDQLWYYAYIPLM</sequence>
<evidence type="ECO:0000313" key="2">
    <source>
        <dbReference type="Proteomes" id="UP000824120"/>
    </source>
</evidence>
<keyword evidence="2" id="KW-1185">Reference proteome</keyword>
<proteinExistence type="predicted"/>
<dbReference type="Proteomes" id="UP000824120">
    <property type="component" value="Chromosome 9"/>
</dbReference>
<dbReference type="AlphaFoldDB" id="A0A9J5XHD4"/>
<evidence type="ECO:0000313" key="1">
    <source>
        <dbReference type="EMBL" id="KAG5587133.1"/>
    </source>
</evidence>
<organism evidence="1 2">
    <name type="scientific">Solanum commersonii</name>
    <name type="common">Commerson's wild potato</name>
    <name type="synonym">Commerson's nightshade</name>
    <dbReference type="NCBI Taxonomy" id="4109"/>
    <lineage>
        <taxon>Eukaryota</taxon>
        <taxon>Viridiplantae</taxon>
        <taxon>Streptophyta</taxon>
        <taxon>Embryophyta</taxon>
        <taxon>Tracheophyta</taxon>
        <taxon>Spermatophyta</taxon>
        <taxon>Magnoliopsida</taxon>
        <taxon>eudicotyledons</taxon>
        <taxon>Gunneridae</taxon>
        <taxon>Pentapetalae</taxon>
        <taxon>asterids</taxon>
        <taxon>lamiids</taxon>
        <taxon>Solanales</taxon>
        <taxon>Solanaceae</taxon>
        <taxon>Solanoideae</taxon>
        <taxon>Solaneae</taxon>
        <taxon>Solanum</taxon>
    </lineage>
</organism>
<gene>
    <name evidence="1" type="ORF">H5410_047567</name>
</gene>
<name>A0A9J5XHD4_SOLCO</name>
<comment type="caution">
    <text evidence="1">The sequence shown here is derived from an EMBL/GenBank/DDBJ whole genome shotgun (WGS) entry which is preliminary data.</text>
</comment>
<dbReference type="EMBL" id="JACXVP010000009">
    <property type="protein sequence ID" value="KAG5587133.1"/>
    <property type="molecule type" value="Genomic_DNA"/>
</dbReference>
<accession>A0A9J5XHD4</accession>
<protein>
    <submittedName>
        <fullName evidence="1">Uncharacterized protein</fullName>
    </submittedName>
</protein>
<reference evidence="1 2" key="1">
    <citation type="submission" date="2020-09" db="EMBL/GenBank/DDBJ databases">
        <title>De no assembly of potato wild relative species, Solanum commersonii.</title>
        <authorList>
            <person name="Cho K."/>
        </authorList>
    </citation>
    <scope>NUCLEOTIDE SEQUENCE [LARGE SCALE GENOMIC DNA]</scope>
    <source>
        <strain evidence="1">LZ3.2</strain>
        <tissue evidence="1">Leaf</tissue>
    </source>
</reference>